<keyword evidence="2" id="KW-1185">Reference proteome</keyword>
<evidence type="ECO:0000313" key="2">
    <source>
        <dbReference type="Proteomes" id="UP000649328"/>
    </source>
</evidence>
<dbReference type="OrthoDB" id="10280466at2759"/>
<name>A0A8H7LA32_9ASCO</name>
<accession>A0A8H7LA32</accession>
<gene>
    <name evidence="1" type="ORF">HF325_005834</name>
</gene>
<dbReference type="EMBL" id="JACBPP010000008">
    <property type="protein sequence ID" value="KAF7999985.1"/>
    <property type="molecule type" value="Genomic_DNA"/>
</dbReference>
<evidence type="ECO:0000313" key="1">
    <source>
        <dbReference type="EMBL" id="KAF7999985.1"/>
    </source>
</evidence>
<dbReference type="AlphaFoldDB" id="A0A8H7LA32"/>
<proteinExistence type="predicted"/>
<reference evidence="1" key="1">
    <citation type="submission" date="2020-10" db="EMBL/GenBank/DDBJ databases">
        <title>The Whole-Genome Sequence of Metschnikowia persimmonesis, a Novel Endophytic Yeast Species Isolated from Medicinal Plant Diospyros kaki Thumb.</title>
        <authorList>
            <person name="Rahmat E."/>
            <person name="Kang Y."/>
        </authorList>
    </citation>
    <scope>NUCLEOTIDE SEQUENCE</scope>
    <source>
        <strain evidence="1">KIOM G15050</strain>
    </source>
</reference>
<sequence>MKAKKLIFHDRKNLRMKIGLTPKIKLYLVTTSIIAFAITGNADAKDTHTHINKRIVEEPQKEAILVLTDRLQKFVGVLQSLAHVSGFESLAFEWRAGELHHQINNLENMVGRLDTPNLELANMLMYAKHMMHVMTTAAKTMRFYGQSDAEEHLLRSVVQLNVRLMALHDPNGNPVVERHDISEEISISLHYLKFWRHVFNNQVNVSPCLQIMFEIHCNEAENTLRMISNALNVSERK</sequence>
<dbReference type="Proteomes" id="UP000649328">
    <property type="component" value="Unassembled WGS sequence"/>
</dbReference>
<protein>
    <submittedName>
        <fullName evidence="1">Uncharacterized protein</fullName>
    </submittedName>
</protein>
<organism evidence="1 2">
    <name type="scientific">Metschnikowia pulcherrima</name>
    <dbReference type="NCBI Taxonomy" id="27326"/>
    <lineage>
        <taxon>Eukaryota</taxon>
        <taxon>Fungi</taxon>
        <taxon>Dikarya</taxon>
        <taxon>Ascomycota</taxon>
        <taxon>Saccharomycotina</taxon>
        <taxon>Pichiomycetes</taxon>
        <taxon>Metschnikowiaceae</taxon>
        <taxon>Metschnikowia</taxon>
    </lineage>
</organism>
<comment type="caution">
    <text evidence="1">The sequence shown here is derived from an EMBL/GenBank/DDBJ whole genome shotgun (WGS) entry which is preliminary data.</text>
</comment>